<dbReference type="InterPro" id="IPR018306">
    <property type="entry name" value="Phage_T5_Orf172_DNA-bd"/>
</dbReference>
<reference evidence="4 5" key="1">
    <citation type="submission" date="2019-03" db="EMBL/GenBank/DDBJ databases">
        <title>Draft genome sequence of Xylaria hypoxylon DSM 108379, a ubiquitous saprotrophic-parasitic fungi on hardwood.</title>
        <authorList>
            <person name="Buettner E."/>
            <person name="Leonhardt S."/>
            <person name="Gebauer A.M."/>
            <person name="Liers C."/>
            <person name="Hofrichter M."/>
            <person name="Kellner H."/>
        </authorList>
    </citation>
    <scope>NUCLEOTIDE SEQUENCE [LARGE SCALE GENOMIC DNA]</scope>
    <source>
        <strain evidence="4 5">DSM 108379</strain>
    </source>
</reference>
<dbReference type="PANTHER" id="PTHR28094:SF1">
    <property type="entry name" value="MEIOTICALLY UP-REGULATED GENE 113 PROTEIN"/>
    <property type="match status" value="1"/>
</dbReference>
<keyword evidence="5" id="KW-1185">Reference proteome</keyword>
<evidence type="ECO:0000259" key="3">
    <source>
        <dbReference type="SMART" id="SM00974"/>
    </source>
</evidence>
<evidence type="ECO:0000256" key="2">
    <source>
        <dbReference type="SAM" id="Phobius"/>
    </source>
</evidence>
<dbReference type="Pfam" id="PF10544">
    <property type="entry name" value="T5orf172"/>
    <property type="match status" value="1"/>
</dbReference>
<feature type="compositionally biased region" description="Polar residues" evidence="1">
    <location>
        <begin position="88"/>
        <end position="97"/>
    </location>
</feature>
<accession>A0A4Z0YHA8</accession>
<sequence length="391" mass="44662">MKVDVKELLAASISSPPSTPAMTPTIARTRSRKIYQKARCLPDRIRGQPPRPNRSGRTYNHPVPLEEDDYFEQSDDSREQSDDSRSEISTPSPSRYNNDPFHAKHGVQLPPSTPQRPRLRPGISTPSSAPARLEPSGTINLNSSSEDVDDRIIEELKKVLPKAQLNKDEKGKEKVGTIYLLEVVPAGDLGQIIQKIGHTTKSPQARIKDINSQCKHLSTQREVVREGEDIPLYQRGERLVHAHLDDHLYDFACKCGKAHKEYFRVDTATAEGVIRFWSKFCKSKPYDDDGQLLPFWEHRLQQRNKLPYWDDEAPKGLSALESRRRRWEAFSNPTQSDIYWFWLTVMSAKAWPWRLHIIAGLQAVVIALFVSPDLFVSFALFLILLISVFKK</sequence>
<dbReference type="SMART" id="SM00974">
    <property type="entry name" value="T5orf172"/>
    <property type="match status" value="1"/>
</dbReference>
<evidence type="ECO:0000256" key="1">
    <source>
        <dbReference type="SAM" id="MobiDB-lite"/>
    </source>
</evidence>
<dbReference type="InterPro" id="IPR053006">
    <property type="entry name" value="Meiosis_regulatory"/>
</dbReference>
<dbReference type="EMBL" id="SKBN01000364">
    <property type="protein sequence ID" value="TGJ78651.1"/>
    <property type="molecule type" value="Genomic_DNA"/>
</dbReference>
<gene>
    <name evidence="4" type="ORF">E0Z10_g10110</name>
</gene>
<dbReference type="AlphaFoldDB" id="A0A4Z0YHA8"/>
<keyword evidence="2" id="KW-0812">Transmembrane</keyword>
<protein>
    <recommendedName>
        <fullName evidence="3">Bacteriophage T5 Orf172 DNA-binding domain-containing protein</fullName>
    </recommendedName>
</protein>
<feature type="domain" description="Bacteriophage T5 Orf172 DNA-binding" evidence="3">
    <location>
        <begin position="188"/>
        <end position="277"/>
    </location>
</feature>
<dbReference type="Proteomes" id="UP000297716">
    <property type="component" value="Unassembled WGS sequence"/>
</dbReference>
<feature type="region of interest" description="Disordered" evidence="1">
    <location>
        <begin position="11"/>
        <end position="146"/>
    </location>
</feature>
<proteinExistence type="predicted"/>
<feature type="transmembrane region" description="Helical" evidence="2">
    <location>
        <begin position="364"/>
        <end position="389"/>
    </location>
</feature>
<feature type="compositionally biased region" description="Basic and acidic residues" evidence="1">
    <location>
        <begin position="75"/>
        <end position="86"/>
    </location>
</feature>
<dbReference type="OrthoDB" id="3511049at2759"/>
<feature type="compositionally biased region" description="Low complexity" evidence="1">
    <location>
        <begin position="11"/>
        <end position="27"/>
    </location>
</feature>
<keyword evidence="2" id="KW-0472">Membrane</keyword>
<feature type="compositionally biased region" description="Acidic residues" evidence="1">
    <location>
        <begin position="65"/>
        <end position="74"/>
    </location>
</feature>
<evidence type="ECO:0000313" key="5">
    <source>
        <dbReference type="Proteomes" id="UP000297716"/>
    </source>
</evidence>
<dbReference type="PANTHER" id="PTHR28094">
    <property type="entry name" value="MEIOTICALLY UP-REGULATED GENE 113 PROTEIN"/>
    <property type="match status" value="1"/>
</dbReference>
<keyword evidence="2" id="KW-1133">Transmembrane helix</keyword>
<evidence type="ECO:0000313" key="4">
    <source>
        <dbReference type="EMBL" id="TGJ78651.1"/>
    </source>
</evidence>
<name>A0A4Z0YHA8_9PEZI</name>
<organism evidence="4 5">
    <name type="scientific">Xylaria hypoxylon</name>
    <dbReference type="NCBI Taxonomy" id="37992"/>
    <lineage>
        <taxon>Eukaryota</taxon>
        <taxon>Fungi</taxon>
        <taxon>Dikarya</taxon>
        <taxon>Ascomycota</taxon>
        <taxon>Pezizomycotina</taxon>
        <taxon>Sordariomycetes</taxon>
        <taxon>Xylariomycetidae</taxon>
        <taxon>Xylariales</taxon>
        <taxon>Xylariaceae</taxon>
        <taxon>Xylaria</taxon>
    </lineage>
</organism>
<comment type="caution">
    <text evidence="4">The sequence shown here is derived from an EMBL/GenBank/DDBJ whole genome shotgun (WGS) entry which is preliminary data.</text>
</comment>